<accession>A0A674A5E0</accession>
<dbReference type="Proteomes" id="UP000472277">
    <property type="component" value="Chromosome 27"/>
</dbReference>
<keyword evidence="3" id="KW-1185">Reference proteome</keyword>
<organism evidence="2 3">
    <name type="scientific">Salmo trutta</name>
    <name type="common">Brown trout</name>
    <dbReference type="NCBI Taxonomy" id="8032"/>
    <lineage>
        <taxon>Eukaryota</taxon>
        <taxon>Metazoa</taxon>
        <taxon>Chordata</taxon>
        <taxon>Craniata</taxon>
        <taxon>Vertebrata</taxon>
        <taxon>Euteleostomi</taxon>
        <taxon>Actinopterygii</taxon>
        <taxon>Neopterygii</taxon>
        <taxon>Teleostei</taxon>
        <taxon>Protacanthopterygii</taxon>
        <taxon>Salmoniformes</taxon>
        <taxon>Salmonidae</taxon>
        <taxon>Salmoninae</taxon>
        <taxon>Salmo</taxon>
    </lineage>
</organism>
<evidence type="ECO:0000256" key="1">
    <source>
        <dbReference type="SAM" id="SignalP"/>
    </source>
</evidence>
<dbReference type="OMA" id="MQIWVEN"/>
<reference evidence="2" key="2">
    <citation type="submission" date="2025-09" db="UniProtKB">
        <authorList>
            <consortium name="Ensembl"/>
        </authorList>
    </citation>
    <scope>IDENTIFICATION</scope>
</reference>
<name>A0A674A5E0_SALTR</name>
<evidence type="ECO:0000313" key="3">
    <source>
        <dbReference type="Proteomes" id="UP000472277"/>
    </source>
</evidence>
<proteinExistence type="predicted"/>
<sequence>MVLYFIHLLWCHFIVSLHVQHFALHSALKRRRMGCFKISNCRRIMKDGSGVINLAAIGDSDGFLSQLKPVPSENVPLNAEILLSFNMVACLTVRYLLFRKNLHNIHMQIWVENPYACPNTCALGDVGPGTIVLSLNAITYFILGSSTLHPFRTGSGVQIAPEESVWCMLGYMFTKRRRNRGAEDTSPY</sequence>
<evidence type="ECO:0000313" key="2">
    <source>
        <dbReference type="Ensembl" id="ENSSTUP00000054478.1"/>
    </source>
</evidence>
<keyword evidence="1" id="KW-0732">Signal</keyword>
<dbReference type="AlphaFoldDB" id="A0A674A5E0"/>
<feature type="chain" id="PRO_5025501931" evidence="1">
    <location>
        <begin position="17"/>
        <end position="188"/>
    </location>
</feature>
<feature type="signal peptide" evidence="1">
    <location>
        <begin position="1"/>
        <end position="16"/>
    </location>
</feature>
<dbReference type="GeneTree" id="ENSGT00990000204366"/>
<protein>
    <submittedName>
        <fullName evidence="2">Uncharacterized protein</fullName>
    </submittedName>
</protein>
<reference evidence="2" key="1">
    <citation type="submission" date="2025-08" db="UniProtKB">
        <authorList>
            <consortium name="Ensembl"/>
        </authorList>
    </citation>
    <scope>IDENTIFICATION</scope>
</reference>
<dbReference type="InParanoid" id="A0A674A5E0"/>
<dbReference type="Ensembl" id="ENSSTUT00000056972.1">
    <property type="protein sequence ID" value="ENSSTUP00000054478.1"/>
    <property type="gene ID" value="ENSSTUG00000023096.1"/>
</dbReference>